<evidence type="ECO:0000259" key="4">
    <source>
        <dbReference type="PROSITE" id="PS51206"/>
    </source>
</evidence>
<dbReference type="STRING" id="411473.RUMCAL_00901"/>
<keyword evidence="2" id="KW-0378">Hydrolase</keyword>
<evidence type="ECO:0000313" key="6">
    <source>
        <dbReference type="Proteomes" id="UP000016662"/>
    </source>
</evidence>
<dbReference type="eggNOG" id="COG3378">
    <property type="taxonomic scope" value="Bacteria"/>
</dbReference>
<dbReference type="SMART" id="SM00885">
    <property type="entry name" value="D5_N"/>
    <property type="match status" value="1"/>
</dbReference>
<feature type="domain" description="SF3 helicase" evidence="4">
    <location>
        <begin position="458"/>
        <end position="617"/>
    </location>
</feature>
<evidence type="ECO:0000256" key="1">
    <source>
        <dbReference type="ARBA" id="ARBA00022741"/>
    </source>
</evidence>
<organism evidence="5 6">
    <name type="scientific">Ruminococcus callidus ATCC 27760</name>
    <dbReference type="NCBI Taxonomy" id="411473"/>
    <lineage>
        <taxon>Bacteria</taxon>
        <taxon>Bacillati</taxon>
        <taxon>Bacillota</taxon>
        <taxon>Clostridia</taxon>
        <taxon>Eubacteriales</taxon>
        <taxon>Oscillospiraceae</taxon>
        <taxon>Ruminococcus</taxon>
    </lineage>
</organism>
<dbReference type="HOGENOM" id="CLU_356762_0_0_9"/>
<dbReference type="GO" id="GO:0005524">
    <property type="term" value="F:ATP binding"/>
    <property type="evidence" value="ECO:0007669"/>
    <property type="project" value="UniProtKB-KW"/>
</dbReference>
<keyword evidence="6" id="KW-1185">Reference proteome</keyword>
<dbReference type="Proteomes" id="UP000016662">
    <property type="component" value="Unassembled WGS sequence"/>
</dbReference>
<dbReference type="InterPro" id="IPR006500">
    <property type="entry name" value="Helicase_put_C_phage/plasmid"/>
</dbReference>
<dbReference type="AlphaFoldDB" id="U2KDX7"/>
<dbReference type="Gene3D" id="3.40.50.300">
    <property type="entry name" value="P-loop containing nucleotide triphosphate hydrolases"/>
    <property type="match status" value="1"/>
</dbReference>
<proteinExistence type="predicted"/>
<dbReference type="PROSITE" id="PS51206">
    <property type="entry name" value="SF3_HELICASE_1"/>
    <property type="match status" value="1"/>
</dbReference>
<dbReference type="Pfam" id="PF08708">
    <property type="entry name" value="PriCT_1"/>
    <property type="match status" value="1"/>
</dbReference>
<protein>
    <submittedName>
        <fullName evidence="5">Phage/plasmid primase, P4 family domain protein</fullName>
    </submittedName>
</protein>
<dbReference type="SUPFAM" id="SSF52540">
    <property type="entry name" value="P-loop containing nucleoside triphosphate hydrolases"/>
    <property type="match status" value="1"/>
</dbReference>
<keyword evidence="3" id="KW-0067">ATP-binding</keyword>
<dbReference type="SMART" id="SM00942">
    <property type="entry name" value="PriCT_1"/>
    <property type="match status" value="1"/>
</dbReference>
<accession>U2KDX7</accession>
<dbReference type="InterPro" id="IPR045455">
    <property type="entry name" value="NrS-1_pol-like_helicase"/>
</dbReference>
<evidence type="ECO:0000256" key="3">
    <source>
        <dbReference type="ARBA" id="ARBA00022840"/>
    </source>
</evidence>
<dbReference type="EMBL" id="AWVF01000105">
    <property type="protein sequence ID" value="ERJ96726.1"/>
    <property type="molecule type" value="Genomic_DNA"/>
</dbReference>
<dbReference type="InterPro" id="IPR027417">
    <property type="entry name" value="P-loop_NTPase"/>
</dbReference>
<dbReference type="RefSeq" id="WP_021682365.1">
    <property type="nucleotide sequence ID" value="NZ_KI260415.1"/>
</dbReference>
<dbReference type="Pfam" id="PF19263">
    <property type="entry name" value="DUF5906"/>
    <property type="match status" value="1"/>
</dbReference>
<sequence>MKFTLYTANCTGNEKNILYPNQKVITSEADLKKAVVYDHVCAQYENFARSDANFLLSDVVPMDCDNDHSDDPKDWITQEKLASFLSDVAFAVTYSRHHMLAKGNKSARPRFHVFFPTAPCNDANSHKAIKQKIHKELPFFDGNALDASRFLFGCPSDVVWHEGSLSIEDWLTLMKSNRNIPQGQRNSTMSRMAGKLVKRFGVTEESYQKFLEKAAECEPPLPDEELEAIWHSACKFGKKVTSQEGYISPEAYGKQSLIPDDFSDVGEARTFVEGFSDEVAFTIATDYLRYNGNYWEESEHAVTLAMIEHTDVQLAEAEKQVEASLLKLESLGVARDAAINGGKKFRDSLDEEQIAAYKEYQYYAAFKAFVMKYRHVRSMTNALDAAKPLVLHNPEALDSNPMLLNTPGGTYYLPEGLNGWKPTDPADLLTKVTAVVPSNEGEELWNDALQVFFCGDQSLIDYVQMICGLCIVGKVYLEAMIIAYGDGRNGKSTFWNVIYKVLGSYSGNISADALTVNCKRNVKPEMAELKGKRMIIAAELQEGMRLNTSVVKQLCSTDPIFAEKKFKAPFHFEPSHTLVLYTNHLPKVGASDDGTWRRLIVIPFHAKIQGSKDIKNYTQHLVDNAGGAVLSWLIEGARKVIAANYQINRPQCVLDAIGAYREGNDWLGNFINECCIVNRSYQEKSGELYNNYREYCIENGEYIRSTSDFYAALEQAGYKRKKMRDGKYIIGIQLTYGILD</sequence>
<keyword evidence="1" id="KW-0547">Nucleotide-binding</keyword>
<name>U2KDX7_9FIRM</name>
<reference evidence="5 6" key="1">
    <citation type="submission" date="2013-07" db="EMBL/GenBank/DDBJ databases">
        <authorList>
            <person name="Weinstock G."/>
            <person name="Sodergren E."/>
            <person name="Wylie T."/>
            <person name="Fulton L."/>
            <person name="Fulton R."/>
            <person name="Fronick C."/>
            <person name="O'Laughlin M."/>
            <person name="Godfrey J."/>
            <person name="Miner T."/>
            <person name="Herter B."/>
            <person name="Appelbaum E."/>
            <person name="Cordes M."/>
            <person name="Lek S."/>
            <person name="Wollam A."/>
            <person name="Pepin K.H."/>
            <person name="Palsikar V.B."/>
            <person name="Mitreva M."/>
            <person name="Wilson R.K."/>
        </authorList>
    </citation>
    <scope>NUCLEOTIDE SEQUENCE [LARGE SCALE GENOMIC DNA]</scope>
    <source>
        <strain evidence="5 6">ATCC 27760</strain>
    </source>
</reference>
<dbReference type="InterPro" id="IPR014015">
    <property type="entry name" value="Helicase_SF3_DNA-vir"/>
</dbReference>
<dbReference type="PANTHER" id="PTHR35372:SF2">
    <property type="entry name" value="SF3 HELICASE DOMAIN-CONTAINING PROTEIN"/>
    <property type="match status" value="1"/>
</dbReference>
<evidence type="ECO:0000256" key="2">
    <source>
        <dbReference type="ARBA" id="ARBA00022801"/>
    </source>
</evidence>
<dbReference type="NCBIfam" id="TIGR01613">
    <property type="entry name" value="primase_Cterm"/>
    <property type="match status" value="1"/>
</dbReference>
<dbReference type="OrthoDB" id="9763644at2"/>
<dbReference type="Pfam" id="PF08706">
    <property type="entry name" value="D5_N"/>
    <property type="match status" value="1"/>
</dbReference>
<dbReference type="InterPro" id="IPR051620">
    <property type="entry name" value="ORF904-like_C"/>
</dbReference>
<comment type="caution">
    <text evidence="5">The sequence shown here is derived from an EMBL/GenBank/DDBJ whole genome shotgun (WGS) entry which is preliminary data.</text>
</comment>
<dbReference type="GO" id="GO:0016787">
    <property type="term" value="F:hydrolase activity"/>
    <property type="evidence" value="ECO:0007669"/>
    <property type="project" value="UniProtKB-KW"/>
</dbReference>
<dbReference type="PANTHER" id="PTHR35372">
    <property type="entry name" value="ATP BINDING PROTEIN-RELATED"/>
    <property type="match status" value="1"/>
</dbReference>
<gene>
    <name evidence="5" type="ORF">RUMCAL_00901</name>
</gene>
<dbReference type="PATRIC" id="fig|411473.3.peg.738"/>
<dbReference type="InterPro" id="IPR014820">
    <property type="entry name" value="PriCT_1"/>
</dbReference>
<evidence type="ECO:0000313" key="5">
    <source>
        <dbReference type="EMBL" id="ERJ96726.1"/>
    </source>
</evidence>
<dbReference type="InterPro" id="IPR014818">
    <property type="entry name" value="Phage/plasmid_primase_P4_C"/>
</dbReference>